<dbReference type="InterPro" id="IPR050449">
    <property type="entry name" value="Ephrin_rcpt_TKs"/>
</dbReference>
<evidence type="ECO:0000256" key="10">
    <source>
        <dbReference type="ARBA" id="ARBA00023136"/>
    </source>
</evidence>
<keyword evidence="10 15" id="KW-0472">Membrane</keyword>
<comment type="subcellular location">
    <subcellularLocation>
        <location evidence="1">Membrane</location>
        <topology evidence="1">Single-pass type I membrane protein</topology>
    </subcellularLocation>
</comment>
<evidence type="ECO:0000256" key="15">
    <source>
        <dbReference type="SAM" id="Phobius"/>
    </source>
</evidence>
<reference evidence="18" key="1">
    <citation type="submission" date="2022-11" db="UniProtKB">
        <authorList>
            <consortium name="WormBaseParasite"/>
        </authorList>
    </citation>
    <scope>IDENTIFICATION</scope>
</reference>
<name>A0A915L7E4_ROMCU</name>
<dbReference type="InterPro" id="IPR013783">
    <property type="entry name" value="Ig-like_fold"/>
</dbReference>
<dbReference type="InterPro" id="IPR006212">
    <property type="entry name" value="Furin_repeat"/>
</dbReference>
<evidence type="ECO:0000256" key="5">
    <source>
        <dbReference type="ARBA" id="ARBA00022692"/>
    </source>
</evidence>
<keyword evidence="4" id="KW-0808">Transferase</keyword>
<dbReference type="GO" id="GO:0005524">
    <property type="term" value="F:ATP binding"/>
    <property type="evidence" value="ECO:0007669"/>
    <property type="project" value="UniProtKB-KW"/>
</dbReference>
<keyword evidence="6" id="KW-0547">Nucleotide-binding</keyword>
<sequence>MANGMDEVGEYNYIGCNYVINMSQTLCAGFDMRNSPRAFLVANPNDVDKFRHCTVIEGNVHILLMAEEKNITKDELEKIRFVNLREITGYLLIFQARLFKSLKFLFPELRIIRGRELVHDYALVVLQNEKMDEIGLSKLTEISNGGVRILFNYQLCFVHTINWSEIIKVKEFVDENKLQNACPEKCSPPPQDLEYCSKRPSSNSTACWTSTECQKVCPTKCRQQGLSCSDVNLGQCCHRECVGGCNGTTDADCYACRNVFFQGRCQPSCPVGYYKVATKFSRKNRCTGSIHFYDRRCLTEDECHNKTKKGTLAAGESSYYKASNLSGLCDVACPTGYEEDSDNPRHCRKCPEETGCKIICAFDGNIKSMQEVGNFVKRCNVLNGPLEIAIQGLLSAADIKNLEKYLSNLHEVRDYVKVSFTPSLVSLNILKNLKFIRGKNLWNGKYALSVFENANLATLWTLNPHKSNNLVIERGQVQMLNNPQLCYQEIKNVINGITLPHNVTEYDVSPGSNGNRAICEEVRLKFNVTFTPNNIAKFHWERFNTTSMDQRMFLGYRIYFKETTSENASLYENRDMCLDSWTMIFVEPERNSTVHDRFKPFTLYAFYIQTLTVNSPGAKGGISDIVYRHTNFIAPSEVLIDGRKTIVTPDSISIHWRSPIHPNGQITHYKISYQSKLEQLSYDRDYCSERKDFASFFSCLDRTLGHIMYSAPDFKNYPRNGRLIGKADSTAENVTRFCAALKCCECKRNVETAKTKEDDHQSKLNFVTMILSYINKPKYSFYRRKKRSSHIYSQRPDTEYQFPFYDSNESLMQSAFNSSTALPPSDRLFYGNNVDSFGPVTINVTGFNYTLQNLTHFTAYEIKIWACQNSTVKHNYCSQVETVRTEKTEMIIEKDRLNSSSIRVENVINQSPDESIIETQKRVFWDTVDDPNGRIVAYEIQYHRQTSSSQTLSRLCVSASTANFNLSQGALLVDLLPGNYSLQLRAVSLAQRGPLTYPVWFFIPERQTLSNTNLTLIILAFCIISFGGLFIAVVYCRYQTRRDCAKHFSGVISISYYHTQRGTDLDDPYGLELQKCHENLEHQKCRDDKDSGMGFDNNDDNTINDDNNAKEKIAVIDKLLGVEFLQLNKWNDEAVPSVKIVTNSNNDGDAKKGWLARFLSFIDPLPNEKELFKIRNAAYEEVMAANALRMQYNTTKFFT</sequence>
<evidence type="ECO:0000256" key="12">
    <source>
        <dbReference type="ARBA" id="ARBA00023170"/>
    </source>
</evidence>
<evidence type="ECO:0000256" key="2">
    <source>
        <dbReference type="ARBA" id="ARBA00011902"/>
    </source>
</evidence>
<evidence type="ECO:0000256" key="11">
    <source>
        <dbReference type="ARBA" id="ARBA00023137"/>
    </source>
</evidence>
<protein>
    <recommendedName>
        <fullName evidence="2">receptor protein-tyrosine kinase</fullName>
        <ecNumber evidence="2">2.7.10.1</ecNumber>
    </recommendedName>
</protein>
<dbReference type="Pfam" id="PF01030">
    <property type="entry name" value="Recep_L_domain"/>
    <property type="match status" value="2"/>
</dbReference>
<dbReference type="GO" id="GO:0004714">
    <property type="term" value="F:transmembrane receptor protein tyrosine kinase activity"/>
    <property type="evidence" value="ECO:0007669"/>
    <property type="project" value="UniProtKB-EC"/>
</dbReference>
<proteinExistence type="predicted"/>
<keyword evidence="13" id="KW-0325">Glycoprotein</keyword>
<keyword evidence="17" id="KW-1185">Reference proteome</keyword>
<evidence type="ECO:0000256" key="13">
    <source>
        <dbReference type="ARBA" id="ARBA00023180"/>
    </source>
</evidence>
<dbReference type="Gene3D" id="3.80.20.20">
    <property type="entry name" value="Receptor L-domain"/>
    <property type="match status" value="2"/>
</dbReference>
<evidence type="ECO:0000259" key="16">
    <source>
        <dbReference type="PROSITE" id="PS50853"/>
    </source>
</evidence>
<keyword evidence="7" id="KW-0418">Kinase</keyword>
<evidence type="ECO:0000256" key="9">
    <source>
        <dbReference type="ARBA" id="ARBA00022989"/>
    </source>
</evidence>
<evidence type="ECO:0000313" key="17">
    <source>
        <dbReference type="Proteomes" id="UP000887565"/>
    </source>
</evidence>
<dbReference type="InterPro" id="IPR003961">
    <property type="entry name" value="FN3_dom"/>
</dbReference>
<dbReference type="SUPFAM" id="SSF49265">
    <property type="entry name" value="Fibronectin type III"/>
    <property type="match status" value="2"/>
</dbReference>
<dbReference type="CDD" id="cd00063">
    <property type="entry name" value="FN3"/>
    <property type="match status" value="2"/>
</dbReference>
<evidence type="ECO:0000313" key="18">
    <source>
        <dbReference type="WBParaSite" id="nRc.2.0.1.t47030-RA"/>
    </source>
</evidence>
<evidence type="ECO:0000256" key="6">
    <source>
        <dbReference type="ARBA" id="ARBA00022741"/>
    </source>
</evidence>
<dbReference type="InterPro" id="IPR006211">
    <property type="entry name" value="Furin-like_Cys-rich_dom"/>
</dbReference>
<evidence type="ECO:0000256" key="14">
    <source>
        <dbReference type="ARBA" id="ARBA00051243"/>
    </source>
</evidence>
<dbReference type="SMART" id="SM00261">
    <property type="entry name" value="FU"/>
    <property type="match status" value="1"/>
</dbReference>
<dbReference type="InterPro" id="IPR036116">
    <property type="entry name" value="FN3_sf"/>
</dbReference>
<keyword evidence="9 15" id="KW-1133">Transmembrane helix</keyword>
<dbReference type="CDD" id="cd00064">
    <property type="entry name" value="FU"/>
    <property type="match status" value="1"/>
</dbReference>
<dbReference type="InterPro" id="IPR000494">
    <property type="entry name" value="Rcpt_L-dom"/>
</dbReference>
<dbReference type="Proteomes" id="UP000887565">
    <property type="component" value="Unplaced"/>
</dbReference>
<dbReference type="SUPFAM" id="SSF57184">
    <property type="entry name" value="Growth factor receptor domain"/>
    <property type="match status" value="1"/>
</dbReference>
<keyword evidence="3" id="KW-0597">Phosphoprotein</keyword>
<comment type="catalytic activity">
    <reaction evidence="14">
        <text>L-tyrosyl-[protein] + ATP = O-phospho-L-tyrosyl-[protein] + ADP + H(+)</text>
        <dbReference type="Rhea" id="RHEA:10596"/>
        <dbReference type="Rhea" id="RHEA-COMP:10136"/>
        <dbReference type="Rhea" id="RHEA-COMP:20101"/>
        <dbReference type="ChEBI" id="CHEBI:15378"/>
        <dbReference type="ChEBI" id="CHEBI:30616"/>
        <dbReference type="ChEBI" id="CHEBI:46858"/>
        <dbReference type="ChEBI" id="CHEBI:61978"/>
        <dbReference type="ChEBI" id="CHEBI:456216"/>
        <dbReference type="EC" id="2.7.10.1"/>
    </reaction>
</comment>
<dbReference type="EC" id="2.7.10.1" evidence="2"/>
<evidence type="ECO:0000256" key="3">
    <source>
        <dbReference type="ARBA" id="ARBA00022553"/>
    </source>
</evidence>
<keyword evidence="11" id="KW-0829">Tyrosine-protein kinase</keyword>
<evidence type="ECO:0000256" key="1">
    <source>
        <dbReference type="ARBA" id="ARBA00004479"/>
    </source>
</evidence>
<dbReference type="SUPFAM" id="SSF52058">
    <property type="entry name" value="L domain-like"/>
    <property type="match status" value="2"/>
</dbReference>
<accession>A0A915L7E4</accession>
<dbReference type="Gene3D" id="2.60.40.10">
    <property type="entry name" value="Immunoglobulins"/>
    <property type="match status" value="3"/>
</dbReference>
<dbReference type="InterPro" id="IPR036941">
    <property type="entry name" value="Rcpt_L-dom_sf"/>
</dbReference>
<dbReference type="Gene3D" id="2.10.220.10">
    <property type="entry name" value="Hormone Receptor, Insulin-like Growth Factor Receptor 1, Chain A, domain 2"/>
    <property type="match status" value="1"/>
</dbReference>
<feature type="transmembrane region" description="Helical" evidence="15">
    <location>
        <begin position="1014"/>
        <end position="1036"/>
    </location>
</feature>
<dbReference type="GO" id="GO:0005886">
    <property type="term" value="C:plasma membrane"/>
    <property type="evidence" value="ECO:0007669"/>
    <property type="project" value="TreeGrafter"/>
</dbReference>
<dbReference type="PANTHER" id="PTHR46877:SF14">
    <property type="entry name" value="RECEPTOR PROTEIN-TYROSINE KINASE"/>
    <property type="match status" value="1"/>
</dbReference>
<dbReference type="PROSITE" id="PS50853">
    <property type="entry name" value="FN3"/>
    <property type="match status" value="1"/>
</dbReference>
<organism evidence="17 18">
    <name type="scientific">Romanomermis culicivorax</name>
    <name type="common">Nematode worm</name>
    <dbReference type="NCBI Taxonomy" id="13658"/>
    <lineage>
        <taxon>Eukaryota</taxon>
        <taxon>Metazoa</taxon>
        <taxon>Ecdysozoa</taxon>
        <taxon>Nematoda</taxon>
        <taxon>Enoplea</taxon>
        <taxon>Dorylaimia</taxon>
        <taxon>Mermithida</taxon>
        <taxon>Mermithoidea</taxon>
        <taxon>Mermithidae</taxon>
        <taxon>Romanomermis</taxon>
    </lineage>
</organism>
<evidence type="ECO:0000256" key="4">
    <source>
        <dbReference type="ARBA" id="ARBA00022679"/>
    </source>
</evidence>
<dbReference type="Pfam" id="PF00757">
    <property type="entry name" value="Furin-like"/>
    <property type="match status" value="1"/>
</dbReference>
<dbReference type="WBParaSite" id="nRc.2.0.1.t47030-RA">
    <property type="protein sequence ID" value="nRc.2.0.1.t47030-RA"/>
    <property type="gene ID" value="nRc.2.0.1.g47030"/>
</dbReference>
<keyword evidence="5 15" id="KW-0812">Transmembrane</keyword>
<keyword evidence="12" id="KW-0675">Receptor</keyword>
<dbReference type="AlphaFoldDB" id="A0A915L7E4"/>
<dbReference type="PANTHER" id="PTHR46877">
    <property type="entry name" value="EPH RECEPTOR A5"/>
    <property type="match status" value="1"/>
</dbReference>
<feature type="domain" description="Fibronectin type-III" evidence="16">
    <location>
        <begin position="903"/>
        <end position="1006"/>
    </location>
</feature>
<dbReference type="InterPro" id="IPR009030">
    <property type="entry name" value="Growth_fac_rcpt_cys_sf"/>
</dbReference>
<evidence type="ECO:0000256" key="8">
    <source>
        <dbReference type="ARBA" id="ARBA00022840"/>
    </source>
</evidence>
<keyword evidence="8" id="KW-0067">ATP-binding</keyword>
<evidence type="ECO:0000256" key="7">
    <source>
        <dbReference type="ARBA" id="ARBA00022777"/>
    </source>
</evidence>